<dbReference type="EMBL" id="RSED01000003">
    <property type="protein sequence ID" value="RRS05394.1"/>
    <property type="molecule type" value="Genomic_DNA"/>
</dbReference>
<dbReference type="InterPro" id="IPR051013">
    <property type="entry name" value="MBL_superfamily_lactonases"/>
</dbReference>
<comment type="similarity">
    <text evidence="2">Belongs to the metallo-beta-lactamase superfamily.</text>
</comment>
<dbReference type="GO" id="GO:0046872">
    <property type="term" value="F:metal ion binding"/>
    <property type="evidence" value="ECO:0007669"/>
    <property type="project" value="UniProtKB-KW"/>
</dbReference>
<keyword evidence="3" id="KW-0479">Metal-binding</keyword>
<evidence type="ECO:0000256" key="5">
    <source>
        <dbReference type="ARBA" id="ARBA00022833"/>
    </source>
</evidence>
<comment type="cofactor">
    <cofactor evidence="1">
        <name>Zn(2+)</name>
        <dbReference type="ChEBI" id="CHEBI:29105"/>
    </cofactor>
</comment>
<dbReference type="AlphaFoldDB" id="A0A3R8T6Q6"/>
<evidence type="ECO:0000256" key="1">
    <source>
        <dbReference type="ARBA" id="ARBA00001947"/>
    </source>
</evidence>
<keyword evidence="5" id="KW-0862">Zinc</keyword>
<protein>
    <submittedName>
        <fullName evidence="6">Uncharacterized protein</fullName>
    </submittedName>
</protein>
<dbReference type="GO" id="GO:0016787">
    <property type="term" value="F:hydrolase activity"/>
    <property type="evidence" value="ECO:0007669"/>
    <property type="project" value="UniProtKB-KW"/>
</dbReference>
<evidence type="ECO:0000256" key="2">
    <source>
        <dbReference type="ARBA" id="ARBA00007749"/>
    </source>
</evidence>
<comment type="caution">
    <text evidence="6">The sequence shown here is derived from an EMBL/GenBank/DDBJ whole genome shotgun (WGS) entry which is preliminary data.</text>
</comment>
<gene>
    <name evidence="6" type="ORF">EIP75_04060</name>
</gene>
<name>A0A3R8T6Q6_9BURK</name>
<organism evidence="6 7">
    <name type="scientific">Aquabacterium soli</name>
    <dbReference type="NCBI Taxonomy" id="2493092"/>
    <lineage>
        <taxon>Bacteria</taxon>
        <taxon>Pseudomonadati</taxon>
        <taxon>Pseudomonadota</taxon>
        <taxon>Betaproteobacteria</taxon>
        <taxon>Burkholderiales</taxon>
        <taxon>Aquabacterium</taxon>
    </lineage>
</organism>
<accession>A0A3R8T6Q6</accession>
<dbReference type="PANTHER" id="PTHR42978">
    <property type="entry name" value="QUORUM-QUENCHING LACTONASE YTNP-RELATED-RELATED"/>
    <property type="match status" value="1"/>
</dbReference>
<dbReference type="Proteomes" id="UP000269265">
    <property type="component" value="Unassembled WGS sequence"/>
</dbReference>
<reference evidence="6 7" key="1">
    <citation type="submission" date="2018-12" db="EMBL/GenBank/DDBJ databases">
        <title>The whole draft genome of Aquabacterium sp. SJQ9.</title>
        <authorList>
            <person name="Sun L."/>
            <person name="Gao X."/>
            <person name="Chen W."/>
            <person name="Huang K."/>
        </authorList>
    </citation>
    <scope>NUCLEOTIDE SEQUENCE [LARGE SCALE GENOMIC DNA]</scope>
    <source>
        <strain evidence="6 7">SJQ9</strain>
    </source>
</reference>
<sequence>MNMMHTTTQTLLPAGMRPLPDFDRARDAASPQDRLREVRLRAQALRERMLAEPEVLFYRSFDLIRAPYPTYYAFTGVFAQHVFKFPLVHLLNRLFVVQYLDHDGELRTLMLSPTDHDANRETPFFKRLARGIPPALNRVVAPQYNTVEGALAQCGIAPEQVDYISYDHLHTQDVRRWLGGQGGRGFFPNARLLVHRQEWASTQALLPVQADWYCPQGIAGIASDRVLCFDGSLSLGPGLALIHTPGHTEGNHSMAARVPDGIRVTSENGVGVDSYAPLSSRINAVRRYAHATGVEVILNGNTLEGSNEQYISMVLEKTLAGPSANADYPNCATSSERTPFWAFPGDVASHLFGEAHFGQVRPRISG</sequence>
<proteinExistence type="inferred from homology"/>
<dbReference type="SUPFAM" id="SSF56281">
    <property type="entry name" value="Metallo-hydrolase/oxidoreductase"/>
    <property type="match status" value="1"/>
</dbReference>
<keyword evidence="7" id="KW-1185">Reference proteome</keyword>
<keyword evidence="4" id="KW-0378">Hydrolase</keyword>
<dbReference type="OrthoDB" id="5443440at2"/>
<dbReference type="InterPro" id="IPR036866">
    <property type="entry name" value="RibonucZ/Hydroxyglut_hydro"/>
</dbReference>
<dbReference type="Gene3D" id="3.60.15.10">
    <property type="entry name" value="Ribonuclease Z/Hydroxyacylglutathione hydrolase-like"/>
    <property type="match status" value="1"/>
</dbReference>
<evidence type="ECO:0000313" key="7">
    <source>
        <dbReference type="Proteomes" id="UP000269265"/>
    </source>
</evidence>
<evidence type="ECO:0000256" key="3">
    <source>
        <dbReference type="ARBA" id="ARBA00022723"/>
    </source>
</evidence>
<evidence type="ECO:0000313" key="6">
    <source>
        <dbReference type="EMBL" id="RRS05394.1"/>
    </source>
</evidence>
<evidence type="ECO:0000256" key="4">
    <source>
        <dbReference type="ARBA" id="ARBA00022801"/>
    </source>
</evidence>
<dbReference type="PANTHER" id="PTHR42978:SF7">
    <property type="entry name" value="METALLO-HYDROLASE RV2300C-RELATED"/>
    <property type="match status" value="1"/>
</dbReference>